<dbReference type="InterPro" id="IPR001870">
    <property type="entry name" value="B30.2/SPRY"/>
</dbReference>
<keyword evidence="2 3" id="KW-0040">ANK repeat</keyword>
<evidence type="ECO:0000256" key="4">
    <source>
        <dbReference type="SAM" id="MobiDB-lite"/>
    </source>
</evidence>
<dbReference type="SMART" id="SM00449">
    <property type="entry name" value="SPRY"/>
    <property type="match status" value="1"/>
</dbReference>
<sequence>MAQSTLYREALESFKTEAIAKYREEKDRGILGEFLTLKATPHDAKKAAESLGEEVGRKYGSRRVGDTEIPQKWIAGILDNIGSFIQIGDYATEGAPESVGLAWYAVRLTLSAIQANYDLYNLFGTGLSDISEVMIIIPHYDKLYDQRGTDGWTPSGVVDRLFQDIKKVYVAVLDFSLTIKRHIKGSVTDKIRHGFKDFFGLQKPKFEGKLTEIARLKKKIIEECQAAFQEKALEGLDSMQDVVGGIRATVAQIQAFQPQLELLHAAQMAKLNDMYNDIKMYTRPRTAWELALQEADIIQATLKPAGDKRAEFLALADCRFSGTLSWFFASEEYCWWKKQACRLLCINGPPGIGKSTLLSVIAKERTELSNPPAGKILLYVSCGQDGCQNGDDAFNSLLCQLHSLAIGSKDTNLVEACNKVLMNKSSNAKDGLSTNAGRGIGFVGAHQRQKPKLEDPALAFKKLSGLLKVEEVLVVVDAVNGLSGGEKITLSRGLVKLLSAFRADAISATRLHILVGSSTPFDISFMSTDTQGRPELKAKKGKSSGEEDARSIDLGSDVWEREHQGDLRLKFLASLRELPGLSDGEKDSVLREVLRRADGRFIYLDMAMEFLRQPLLRPIEDHLKLLPELGDRRKFDAELRKLGPNYVRLLRTALTWSLLGKVWPRAEVVMEDFNQVYKMASSASQQGSGFPPPSPLDMEQLVAVSGPFLSLRDEADGCRVVVHDYDKVRDYCMTEVEQTTPEEKMKDICTTCRSETPRFGTLTISEKIGHLDLAIACLTHINNAVFQSRAGFFDTPTEANSRSSYGIDITGESDEDFGSHSEYSDEGFDNPGGDEREVFHPSRHRYILRRTRSWQDEEGEAADFDYDSMEDEDADEAGVDESVWVDGEADPEPLRYEIQYWPYHVREAEDRSTVEERDACDRWKRLFEELDKLVKNQSIFHKWQKTYRHETSTWSGQFFSLAEPRKPVHVAAYLGLASWARHLIVFRGEVVHELSGGCNALQAAAGGATGRRKILEVLLKCGIDVNAETEVVPPGFHLWLSVDSSWEAVDLLMKKGANPLLKCAPYRWLAIFYFAERGTDIRALRALITGKKAARRTVNDFTSVLNRPLHLLLNRQEVSLDVLEALVTTYKADVNAENCNSERPLQLAARRGNLEALKILCKSDEIRVNDPDYTGGTALHDAAANGHSACVEFLISQGADVNQTDDKGRTALRQAAWFGQAGCVKTLLEAGADPTKPDNREGTPLVYACRGASEQSATLIMDELLRQELPLSEINKPTICQRTPLRQAASYGFDNIVRKLTDAAQTQEDESGLAINLQDTYKKISVLNRPDVYKQMSALHRAAWHGHLESVRLLLKAGSDVTIKDVNGKKAMDLACETWALCPNKPGMEEIVSLLITKDPESAAVDPELSALCAVHGNTRLLQQLASHGAPLNLPDKYGWTPLELARESRHHESEMYLQQIVWKGVLPSRWLLTKPSSALTTVSEDGLVITHPGHRRQCLSTDLPLPAGLDRYYFEITLRKPPSATEWSPNPKRPRDPNLVDGILEVAIGFCTSGAAAITFPGWPPKDDAPNVKSWGYYSDDGGVHGSEGSRSEPDPSRKYGFGVGDTVGCGVDLVNKVGWFTRNGCKYPFQVSGSQVRGRLFPLVGVHDPVVVVTNFSGPFRWTE</sequence>
<dbReference type="Gene3D" id="3.40.50.300">
    <property type="entry name" value="P-loop containing nucleotide triphosphate hydrolases"/>
    <property type="match status" value="1"/>
</dbReference>
<dbReference type="InterPro" id="IPR003877">
    <property type="entry name" value="SPRY_dom"/>
</dbReference>
<dbReference type="InterPro" id="IPR056884">
    <property type="entry name" value="NPHP3-like_N"/>
</dbReference>
<dbReference type="InterPro" id="IPR044736">
    <property type="entry name" value="Gid1/RanBPM/SPLA_SPRY"/>
</dbReference>
<dbReference type="Pfam" id="PF24883">
    <property type="entry name" value="NPHP3_N"/>
    <property type="match status" value="1"/>
</dbReference>
<accession>A0AAJ0BAJ4</accession>
<reference evidence="6" key="1">
    <citation type="submission" date="2023-06" db="EMBL/GenBank/DDBJ databases">
        <title>Genome-scale phylogeny and comparative genomics of the fungal order Sordariales.</title>
        <authorList>
            <consortium name="Lawrence Berkeley National Laboratory"/>
            <person name="Hensen N."/>
            <person name="Bonometti L."/>
            <person name="Westerberg I."/>
            <person name="Brannstrom I.O."/>
            <person name="Guillou S."/>
            <person name="Cros-Aarteil S."/>
            <person name="Calhoun S."/>
            <person name="Haridas S."/>
            <person name="Kuo A."/>
            <person name="Mondo S."/>
            <person name="Pangilinan J."/>
            <person name="Riley R."/>
            <person name="Labutti K."/>
            <person name="Andreopoulos B."/>
            <person name="Lipzen A."/>
            <person name="Chen C."/>
            <person name="Yanf M."/>
            <person name="Daum C."/>
            <person name="Ng V."/>
            <person name="Clum A."/>
            <person name="Steindorff A."/>
            <person name="Ohm R."/>
            <person name="Martin F."/>
            <person name="Silar P."/>
            <person name="Natvig D."/>
            <person name="Lalanne C."/>
            <person name="Gautier V."/>
            <person name="Ament-Velasquez S.L."/>
            <person name="Kruys A."/>
            <person name="Hutchinson M.I."/>
            <person name="Powell A.J."/>
            <person name="Barry K."/>
            <person name="Miller A.N."/>
            <person name="Grigoriev I.V."/>
            <person name="Debuchy R."/>
            <person name="Gladieux P."/>
            <person name="Thoren M.H."/>
            <person name="Johannesson H."/>
        </authorList>
    </citation>
    <scope>NUCLEOTIDE SEQUENCE</scope>
    <source>
        <strain evidence="6">PSN4</strain>
    </source>
</reference>
<dbReference type="InterPro" id="IPR036770">
    <property type="entry name" value="Ankyrin_rpt-contain_sf"/>
</dbReference>
<dbReference type="Proteomes" id="UP001239445">
    <property type="component" value="Unassembled WGS sequence"/>
</dbReference>
<dbReference type="SUPFAM" id="SSF48403">
    <property type="entry name" value="Ankyrin repeat"/>
    <property type="match status" value="2"/>
</dbReference>
<dbReference type="PROSITE" id="PS50088">
    <property type="entry name" value="ANK_REPEAT"/>
    <property type="match status" value="3"/>
</dbReference>
<dbReference type="InterPro" id="IPR002110">
    <property type="entry name" value="Ankyrin_rpt"/>
</dbReference>
<dbReference type="CDD" id="cd12885">
    <property type="entry name" value="SPRY_RanBP_like"/>
    <property type="match status" value="1"/>
</dbReference>
<comment type="caution">
    <text evidence="6">The sequence shown here is derived from an EMBL/GenBank/DDBJ whole genome shotgun (WGS) entry which is preliminary data.</text>
</comment>
<dbReference type="InterPro" id="IPR013320">
    <property type="entry name" value="ConA-like_dom_sf"/>
</dbReference>
<feature type="repeat" description="ANK" evidence="3">
    <location>
        <begin position="1174"/>
        <end position="1206"/>
    </location>
</feature>
<feature type="region of interest" description="Disordered" evidence="4">
    <location>
        <begin position="797"/>
        <end position="836"/>
    </location>
</feature>
<dbReference type="InterPro" id="IPR027417">
    <property type="entry name" value="P-loop_NTPase"/>
</dbReference>
<evidence type="ECO:0000313" key="6">
    <source>
        <dbReference type="EMBL" id="KAK1753187.1"/>
    </source>
</evidence>
<feature type="repeat" description="ANK" evidence="3">
    <location>
        <begin position="1334"/>
        <end position="1366"/>
    </location>
</feature>
<dbReference type="PROSITE" id="PS50188">
    <property type="entry name" value="B302_SPRY"/>
    <property type="match status" value="1"/>
</dbReference>
<keyword evidence="7" id="KW-1185">Reference proteome</keyword>
<keyword evidence="1" id="KW-0677">Repeat</keyword>
<feature type="compositionally biased region" description="Basic and acidic residues" evidence="4">
    <location>
        <begin position="532"/>
        <end position="549"/>
    </location>
</feature>
<dbReference type="InterPro" id="IPR043136">
    <property type="entry name" value="B30.2/SPRY_sf"/>
</dbReference>
<dbReference type="Pfam" id="PF12796">
    <property type="entry name" value="Ank_2"/>
    <property type="match status" value="2"/>
</dbReference>
<proteinExistence type="predicted"/>
<evidence type="ECO:0000256" key="2">
    <source>
        <dbReference type="ARBA" id="ARBA00023043"/>
    </source>
</evidence>
<feature type="region of interest" description="Disordered" evidence="4">
    <location>
        <begin position="526"/>
        <end position="549"/>
    </location>
</feature>
<dbReference type="Gene3D" id="1.25.40.20">
    <property type="entry name" value="Ankyrin repeat-containing domain"/>
    <property type="match status" value="4"/>
</dbReference>
<evidence type="ECO:0000256" key="3">
    <source>
        <dbReference type="PROSITE-ProRule" id="PRU00023"/>
    </source>
</evidence>
<gene>
    <name evidence="6" type="ORF">QBC47DRAFT_348694</name>
</gene>
<dbReference type="SMART" id="SM00248">
    <property type="entry name" value="ANK"/>
    <property type="match status" value="8"/>
</dbReference>
<evidence type="ECO:0000259" key="5">
    <source>
        <dbReference type="PROSITE" id="PS50188"/>
    </source>
</evidence>
<dbReference type="Pfam" id="PF00622">
    <property type="entry name" value="SPRY"/>
    <property type="match status" value="1"/>
</dbReference>
<dbReference type="Gene3D" id="2.60.120.920">
    <property type="match status" value="1"/>
</dbReference>
<dbReference type="EMBL" id="MU839838">
    <property type="protein sequence ID" value="KAK1753187.1"/>
    <property type="molecule type" value="Genomic_DNA"/>
</dbReference>
<dbReference type="PANTHER" id="PTHR24173:SF74">
    <property type="entry name" value="ANKYRIN REPEAT DOMAIN-CONTAINING PROTEIN 16"/>
    <property type="match status" value="1"/>
</dbReference>
<feature type="repeat" description="ANK" evidence="3">
    <location>
        <begin position="1207"/>
        <end position="1239"/>
    </location>
</feature>
<dbReference type="PANTHER" id="PTHR24173">
    <property type="entry name" value="ANKYRIN REPEAT CONTAINING"/>
    <property type="match status" value="1"/>
</dbReference>
<organism evidence="6 7">
    <name type="scientific">Echria macrotheca</name>
    <dbReference type="NCBI Taxonomy" id="438768"/>
    <lineage>
        <taxon>Eukaryota</taxon>
        <taxon>Fungi</taxon>
        <taxon>Dikarya</taxon>
        <taxon>Ascomycota</taxon>
        <taxon>Pezizomycotina</taxon>
        <taxon>Sordariomycetes</taxon>
        <taxon>Sordariomycetidae</taxon>
        <taxon>Sordariales</taxon>
        <taxon>Schizotheciaceae</taxon>
        <taxon>Echria</taxon>
    </lineage>
</organism>
<protein>
    <submittedName>
        <fullName evidence="6">Ankyrin-3</fullName>
    </submittedName>
</protein>
<dbReference type="PROSITE" id="PS50297">
    <property type="entry name" value="ANK_REP_REGION"/>
    <property type="match status" value="3"/>
</dbReference>
<name>A0AAJ0BAJ4_9PEZI</name>
<feature type="domain" description="B30.2/SPRY" evidence="5">
    <location>
        <begin position="1449"/>
        <end position="1664"/>
    </location>
</feature>
<evidence type="ECO:0000256" key="1">
    <source>
        <dbReference type="ARBA" id="ARBA00022737"/>
    </source>
</evidence>
<evidence type="ECO:0000313" key="7">
    <source>
        <dbReference type="Proteomes" id="UP001239445"/>
    </source>
</evidence>
<dbReference type="SUPFAM" id="SSF49899">
    <property type="entry name" value="Concanavalin A-like lectins/glucanases"/>
    <property type="match status" value="1"/>
</dbReference>